<dbReference type="AlphaFoldDB" id="A0A090MET8"/>
<accession>A0A090MET8</accession>
<dbReference type="EMBL" id="CBMI010004650">
    <property type="protein sequence ID" value="CEG05614.1"/>
    <property type="molecule type" value="Genomic_DNA"/>
</dbReference>
<dbReference type="InterPro" id="IPR053178">
    <property type="entry name" value="Osmoadaptation_assoc"/>
</dbReference>
<sequence length="155" mass="17567">MFLTSRGAIIAEALASGNPCILESKGWQKIPDGLIEFPLLPKPSDMYHEVFGYFAVIPGLQSRVRRLNDDASDKIRASLLASAQRLYKDMRLWYGRFIALDEGLREPQVASPVAKDYLFHSHLSITKTWKLASSRARFACRWIIVSMLAIVGRRQ</sequence>
<name>A0A090MET8_9HYPO</name>
<gene>
    <name evidence="1" type="ORF">BN850_0125830</name>
</gene>
<reference evidence="1" key="1">
    <citation type="submission" date="2013-05" db="EMBL/GenBank/DDBJ databases">
        <title>Draft genome sequences of six wheat associated Fusarium spp. isolates.</title>
        <authorList>
            <person name="Moolhuijzen P.M."/>
            <person name="Manners J.M."/>
            <person name="Wilcox S."/>
            <person name="Bellgard M.I."/>
            <person name="Gardiner D.M."/>
        </authorList>
    </citation>
    <scope>NUCLEOTIDE SEQUENCE</scope>
    <source>
        <strain evidence="1">CS3069</strain>
    </source>
</reference>
<proteinExistence type="predicted"/>
<comment type="caution">
    <text evidence="1">The sequence shown here is derived from an EMBL/GenBank/DDBJ whole genome shotgun (WGS) entry which is preliminary data.</text>
</comment>
<dbReference type="PANTHER" id="PTHR38111:SF6">
    <property type="entry name" value="FINGER DOMAIN PROTEIN, PUTATIVE (AFU_ORTHOLOGUE AFUA_8G01940)-RELATED"/>
    <property type="match status" value="1"/>
</dbReference>
<dbReference type="PANTHER" id="PTHR38111">
    <property type="entry name" value="ZN(2)-C6 FUNGAL-TYPE DOMAIN-CONTAINING PROTEIN-RELATED"/>
    <property type="match status" value="1"/>
</dbReference>
<protein>
    <submittedName>
        <fullName evidence="1">WGS project CBMI000000000 data, contig CS3069_c004654</fullName>
    </submittedName>
</protein>
<evidence type="ECO:0000313" key="1">
    <source>
        <dbReference type="EMBL" id="CEG05614.1"/>
    </source>
</evidence>
<organism evidence="1">
    <name type="scientific">Fusarium clavum</name>
    <dbReference type="NCBI Taxonomy" id="2594811"/>
    <lineage>
        <taxon>Eukaryota</taxon>
        <taxon>Fungi</taxon>
        <taxon>Dikarya</taxon>
        <taxon>Ascomycota</taxon>
        <taxon>Pezizomycotina</taxon>
        <taxon>Sordariomycetes</taxon>
        <taxon>Hypocreomycetidae</taxon>
        <taxon>Hypocreales</taxon>
        <taxon>Nectriaceae</taxon>
        <taxon>Fusarium</taxon>
        <taxon>Fusarium incarnatum-equiseti species complex</taxon>
    </lineage>
</organism>